<proteinExistence type="predicted"/>
<gene>
    <name evidence="3" type="ORF">ACKI18_01635</name>
</gene>
<dbReference type="Proteomes" id="UP001631957">
    <property type="component" value="Unassembled WGS sequence"/>
</dbReference>
<accession>A0ABW9HHJ5</accession>
<evidence type="ECO:0000313" key="3">
    <source>
        <dbReference type="EMBL" id="MFM9607406.1"/>
    </source>
</evidence>
<feature type="domain" description="HTH merR-type" evidence="2">
    <location>
        <begin position="11"/>
        <end position="79"/>
    </location>
</feature>
<dbReference type="SUPFAM" id="SSF46955">
    <property type="entry name" value="Putative DNA-binding domain"/>
    <property type="match status" value="1"/>
</dbReference>
<keyword evidence="1" id="KW-0238">DNA-binding</keyword>
<dbReference type="EMBL" id="JBJVNI010000001">
    <property type="protein sequence ID" value="MFM9607406.1"/>
    <property type="molecule type" value="Genomic_DNA"/>
</dbReference>
<keyword evidence="4" id="KW-1185">Reference proteome</keyword>
<dbReference type="Pfam" id="PF13411">
    <property type="entry name" value="MerR_1"/>
    <property type="match status" value="1"/>
</dbReference>
<dbReference type="SMART" id="SM00422">
    <property type="entry name" value="HTH_MERR"/>
    <property type="match status" value="1"/>
</dbReference>
<evidence type="ECO:0000256" key="1">
    <source>
        <dbReference type="ARBA" id="ARBA00023125"/>
    </source>
</evidence>
<protein>
    <submittedName>
        <fullName evidence="3">MerR family transcriptional regulator</fullName>
    </submittedName>
</protein>
<organism evidence="3 4">
    <name type="scientific">Streptomyces niveiscabiei</name>
    <dbReference type="NCBI Taxonomy" id="164115"/>
    <lineage>
        <taxon>Bacteria</taxon>
        <taxon>Bacillati</taxon>
        <taxon>Actinomycetota</taxon>
        <taxon>Actinomycetes</taxon>
        <taxon>Kitasatosporales</taxon>
        <taxon>Streptomycetaceae</taxon>
        <taxon>Streptomyces</taxon>
    </lineage>
</organism>
<dbReference type="PANTHER" id="PTHR30204">
    <property type="entry name" value="REDOX-CYCLING DRUG-SENSING TRANSCRIPTIONAL ACTIVATOR SOXR"/>
    <property type="match status" value="1"/>
</dbReference>
<sequence length="141" mass="15478">MSTNGSNGAPAHGVGEVASRFGVAVSTLYWWEKEGLLAPARHAGRRVYGPADLRRIALIQLMQGTAMMSLPDIAALIAGARDDQDWHTSAERRLADCEEQLTRLNRARTYLRHLLTCPSTHPVDQCPYLADEIDHVLTATA</sequence>
<dbReference type="InterPro" id="IPR009061">
    <property type="entry name" value="DNA-bd_dom_put_sf"/>
</dbReference>
<evidence type="ECO:0000259" key="2">
    <source>
        <dbReference type="PROSITE" id="PS50937"/>
    </source>
</evidence>
<evidence type="ECO:0000313" key="4">
    <source>
        <dbReference type="Proteomes" id="UP001631957"/>
    </source>
</evidence>
<comment type="caution">
    <text evidence="3">The sequence shown here is derived from an EMBL/GenBank/DDBJ whole genome shotgun (WGS) entry which is preliminary data.</text>
</comment>
<dbReference type="InterPro" id="IPR000551">
    <property type="entry name" value="MerR-type_HTH_dom"/>
</dbReference>
<dbReference type="PANTHER" id="PTHR30204:SF97">
    <property type="entry name" value="MERR FAMILY REGULATORY PROTEIN"/>
    <property type="match status" value="1"/>
</dbReference>
<dbReference type="InterPro" id="IPR047057">
    <property type="entry name" value="MerR_fam"/>
</dbReference>
<name>A0ABW9HHJ5_9ACTN</name>
<dbReference type="Gene3D" id="1.10.1660.10">
    <property type="match status" value="1"/>
</dbReference>
<dbReference type="PROSITE" id="PS50937">
    <property type="entry name" value="HTH_MERR_2"/>
    <property type="match status" value="1"/>
</dbReference>
<dbReference type="RefSeq" id="WP_409120162.1">
    <property type="nucleotide sequence ID" value="NZ_JBJVNI010000001.1"/>
</dbReference>
<reference evidence="3 4" key="1">
    <citation type="submission" date="2024-12" db="EMBL/GenBank/DDBJ databases">
        <title>Forecasting of Potato common scab and diversities of Pathogenic streptomyces spp. in china.</title>
        <authorList>
            <person name="Handique U."/>
            <person name="Wu J."/>
        </authorList>
    </citation>
    <scope>NUCLEOTIDE SEQUENCE [LARGE SCALE GENOMIC DNA]</scope>
    <source>
        <strain evidence="3 4">ZRIMU1530</strain>
    </source>
</reference>